<organism evidence="4 5">
    <name type="scientific">Corynebacterium pseudodiphtheriticum</name>
    <dbReference type="NCBI Taxonomy" id="37637"/>
    <lineage>
        <taxon>Bacteria</taxon>
        <taxon>Bacillati</taxon>
        <taxon>Actinomycetota</taxon>
        <taxon>Actinomycetes</taxon>
        <taxon>Mycobacteriales</taxon>
        <taxon>Corynebacteriaceae</taxon>
        <taxon>Corynebacterium</taxon>
    </lineage>
</organism>
<dbReference type="EMBL" id="JASNVH010000002">
    <property type="protein sequence ID" value="MDK4306275.1"/>
    <property type="molecule type" value="Genomic_DNA"/>
</dbReference>
<dbReference type="GO" id="GO:0008171">
    <property type="term" value="F:O-methyltransferase activity"/>
    <property type="evidence" value="ECO:0007669"/>
    <property type="project" value="InterPro"/>
</dbReference>
<evidence type="ECO:0000256" key="3">
    <source>
        <dbReference type="ARBA" id="ARBA00022691"/>
    </source>
</evidence>
<evidence type="ECO:0000313" key="5">
    <source>
        <dbReference type="Proteomes" id="UP001224412"/>
    </source>
</evidence>
<reference evidence="4" key="1">
    <citation type="submission" date="2023-05" db="EMBL/GenBank/DDBJ databases">
        <title>Metabolic capabilities are highly conserved among human nasal-associated Corynebacterium species in pangenomic analyses.</title>
        <authorList>
            <person name="Tran T.H."/>
            <person name="Roberts A.Q."/>
            <person name="Escapa I.F."/>
            <person name="Gao W."/>
            <person name="Conlan S."/>
            <person name="Kong H."/>
            <person name="Segre J.A."/>
            <person name="Kelly M.S."/>
            <person name="Lemon K.P."/>
        </authorList>
    </citation>
    <scope>NUCLEOTIDE SEQUENCE</scope>
    <source>
        <strain evidence="4">KPL2773</strain>
    </source>
</reference>
<accession>A0AAP4BQ87</accession>
<dbReference type="AlphaFoldDB" id="A0AAP4BQ87"/>
<dbReference type="InterPro" id="IPR029063">
    <property type="entry name" value="SAM-dependent_MTases_sf"/>
</dbReference>
<evidence type="ECO:0000313" key="4">
    <source>
        <dbReference type="EMBL" id="MDK4306275.1"/>
    </source>
</evidence>
<dbReference type="Gene3D" id="3.40.50.150">
    <property type="entry name" value="Vaccinia Virus protein VP39"/>
    <property type="match status" value="1"/>
</dbReference>
<evidence type="ECO:0000256" key="2">
    <source>
        <dbReference type="ARBA" id="ARBA00022679"/>
    </source>
</evidence>
<evidence type="ECO:0000256" key="1">
    <source>
        <dbReference type="ARBA" id="ARBA00022603"/>
    </source>
</evidence>
<comment type="caution">
    <text evidence="4">The sequence shown here is derived from an EMBL/GenBank/DDBJ whole genome shotgun (WGS) entry which is preliminary data.</text>
</comment>
<dbReference type="Proteomes" id="UP001224412">
    <property type="component" value="Unassembled WGS sequence"/>
</dbReference>
<dbReference type="SUPFAM" id="SSF53335">
    <property type="entry name" value="S-adenosyl-L-methionine-dependent methyltransferases"/>
    <property type="match status" value="1"/>
</dbReference>
<keyword evidence="1" id="KW-0489">Methyltransferase</keyword>
<keyword evidence="2" id="KW-0808">Transferase</keyword>
<keyword evidence="3" id="KW-0949">S-adenosyl-L-methionine</keyword>
<name>A0AAP4BQ87_9CORY</name>
<dbReference type="GO" id="GO:0032259">
    <property type="term" value="P:methylation"/>
    <property type="evidence" value="ECO:0007669"/>
    <property type="project" value="UniProtKB-KW"/>
</dbReference>
<dbReference type="RefSeq" id="WP_021353050.1">
    <property type="nucleotide sequence ID" value="NZ_JASNUC010000003.1"/>
</dbReference>
<proteinExistence type="predicted"/>
<gene>
    <name evidence="4" type="ORF">QPX42_01705</name>
</gene>
<dbReference type="InterPro" id="IPR002935">
    <property type="entry name" value="SAM_O-MeTrfase"/>
</dbReference>
<protein>
    <submittedName>
        <fullName evidence="4">O-methyltransferase</fullName>
    </submittedName>
</protein>
<dbReference type="Pfam" id="PF01596">
    <property type="entry name" value="Methyltransf_3"/>
    <property type="match status" value="1"/>
</dbReference>
<sequence>MLGYIDSTAVVSEGLQAALAHAQEYSLPAPDATVGQLLTTLAASATHPDNPKSAGVIAVSPASSVVGLYLLQGLPEKGVLTCIDPEVEHQRHAKHAFREAGYSASRIRFLPSRPLDVMGRLAAASYQVIYADVPSTDLPKLVETAWPLLGRRGTLVLANSLLDGTIGDSSRNDRATHAAQTADEYCRKLDDAIITRLPLGSGLTLVTKL</sequence>